<reference evidence="3 4" key="1">
    <citation type="submission" date="2018-09" db="EMBL/GenBank/DDBJ databases">
        <authorList>
            <person name="Zhu H."/>
        </authorList>
    </citation>
    <scope>NUCLEOTIDE SEQUENCE [LARGE SCALE GENOMIC DNA]</scope>
    <source>
        <strain evidence="3 4">K2R10-39</strain>
    </source>
</reference>
<dbReference type="EMBL" id="QYUN01000002">
    <property type="protein sequence ID" value="RJG05006.1"/>
    <property type="molecule type" value="Genomic_DNA"/>
</dbReference>
<dbReference type="InterPro" id="IPR014755">
    <property type="entry name" value="Cu-Rt/internalin_Ig-like"/>
</dbReference>
<proteinExistence type="predicted"/>
<dbReference type="Proteomes" id="UP000285190">
    <property type="component" value="Unassembled WGS sequence"/>
</dbReference>
<dbReference type="SUPFAM" id="SSF89372">
    <property type="entry name" value="Fucose-specific lectin"/>
    <property type="match status" value="1"/>
</dbReference>
<protein>
    <recommendedName>
        <fullName evidence="2">SbsA Ig-like domain-containing protein</fullName>
    </recommendedName>
</protein>
<sequence>MLHFQYGNMLPKCFLAWLTNKGSSMKKIPAFFRIDTCLVVTSLSAGLLLAGCGGSTSVQDAPTPALTMASSTVANGAVAVARNVKPQLTFSAGLDGATATTANVTLMGAGRSVPLSLTVAGTRLTVNPAQQLRPLTAYTLSVGGSLLGASGEKLAGAQSLSFTTGDGNWQTAQLIETNNAGPAIIPQIAIDANGNALAVWSQHDGVQISIWSNRYTAGSGWGTAQLIETDAGLASEPAIAFDAKGNALAVWRQHDGAQNSIWSNRYTAGSGWDTAQLIETNNAGLATSPQIAVDANGNALAVWIQRDATRYDVWSNRYTTGSGWGTAQLIESDNAGSADFPQIAVDANGNAMAVWRQSDGVRTNIWSNRYTAGTGWGTAQLIETDDTGDTLLPKIAIDANGNALAIWSQFDGTRNNIWSNRYTAGTGWGTAQLIETNDIAGADAPQIVFDAKGNALAVWVQSDGVRNNIWSNRYTAGSGWGAAQLIETDNAGSVSLPRIAIDADGNALAVWPQSDGVRNNIWSNRYTVGAGWSTAQLIETDNAGDAAFPAIAIDASGSALVVWQHSDGARNNIWSSRFE</sequence>
<evidence type="ECO:0000313" key="4">
    <source>
        <dbReference type="Proteomes" id="UP000285190"/>
    </source>
</evidence>
<dbReference type="Gene3D" id="2.60.40.1220">
    <property type="match status" value="1"/>
</dbReference>
<gene>
    <name evidence="3" type="ORF">D3870_02335</name>
</gene>
<feature type="domain" description="SbsA Ig-like" evidence="2">
    <location>
        <begin position="64"/>
        <end position="164"/>
    </location>
</feature>
<dbReference type="InterPro" id="IPR032812">
    <property type="entry name" value="SbsA_Ig"/>
</dbReference>
<dbReference type="Pfam" id="PF13205">
    <property type="entry name" value="Big_5"/>
    <property type="match status" value="1"/>
</dbReference>
<evidence type="ECO:0000259" key="2">
    <source>
        <dbReference type="Pfam" id="PF13205"/>
    </source>
</evidence>
<accession>A0A418WXQ5</accession>
<organism evidence="3 4">
    <name type="scientific">Noviherbaspirillum cavernae</name>
    <dbReference type="NCBI Taxonomy" id="2320862"/>
    <lineage>
        <taxon>Bacteria</taxon>
        <taxon>Pseudomonadati</taxon>
        <taxon>Pseudomonadota</taxon>
        <taxon>Betaproteobacteria</taxon>
        <taxon>Burkholderiales</taxon>
        <taxon>Oxalobacteraceae</taxon>
        <taxon>Noviherbaspirillum</taxon>
    </lineage>
</organism>
<evidence type="ECO:0000256" key="1">
    <source>
        <dbReference type="ARBA" id="ARBA00022729"/>
    </source>
</evidence>
<keyword evidence="4" id="KW-1185">Reference proteome</keyword>
<evidence type="ECO:0000313" key="3">
    <source>
        <dbReference type="EMBL" id="RJG05006.1"/>
    </source>
</evidence>
<comment type="caution">
    <text evidence="3">The sequence shown here is derived from an EMBL/GenBank/DDBJ whole genome shotgun (WGS) entry which is preliminary data.</text>
</comment>
<name>A0A418WXQ5_9BURK</name>
<dbReference type="AlphaFoldDB" id="A0A418WXQ5"/>
<keyword evidence="1" id="KW-0732">Signal</keyword>